<reference evidence="2" key="1">
    <citation type="journal article" date="2023" name="Microorganisms">
        <title>Genomic Characterization of Arcobacter butzleri Strains Isolated from Various Sources in Lithuania.</title>
        <authorList>
            <person name="Uljanovas D."/>
            <person name="Golz G."/>
            <person name="Fleischmann S."/>
            <person name="Kudirkiene E."/>
            <person name="Kasetiene N."/>
            <person name="Grineviciene A."/>
            <person name="Tamuleviciene E."/>
            <person name="Aksomaitiene J."/>
            <person name="Alter T."/>
            <person name="Malakauskas M."/>
        </authorList>
    </citation>
    <scope>NUCLEOTIDE SEQUENCE</scope>
    <source>
        <strain evidence="2">H19</strain>
    </source>
</reference>
<dbReference type="EMBL" id="JAQJJM010000015">
    <property type="protein sequence ID" value="MDN5132474.1"/>
    <property type="molecule type" value="Genomic_DNA"/>
</dbReference>
<evidence type="ECO:0000313" key="3">
    <source>
        <dbReference type="Proteomes" id="UP001171508"/>
    </source>
</evidence>
<protein>
    <recommendedName>
        <fullName evidence="4">Heparan-alpha-glucosaminide N-acetyltransferase catalytic domain-containing protein</fullName>
    </recommendedName>
</protein>
<keyword evidence="1" id="KW-1133">Transmembrane helix</keyword>
<reference evidence="2" key="2">
    <citation type="submission" date="2023-01" db="EMBL/GenBank/DDBJ databases">
        <authorList>
            <person name="Uljanovas D."/>
        </authorList>
    </citation>
    <scope>NUCLEOTIDE SEQUENCE</scope>
    <source>
        <strain evidence="2">H19</strain>
    </source>
</reference>
<organism evidence="2 3">
    <name type="scientific">Aliarcobacter butzleri</name>
    <dbReference type="NCBI Taxonomy" id="28197"/>
    <lineage>
        <taxon>Bacteria</taxon>
        <taxon>Pseudomonadati</taxon>
        <taxon>Campylobacterota</taxon>
        <taxon>Epsilonproteobacteria</taxon>
        <taxon>Campylobacterales</taxon>
        <taxon>Arcobacteraceae</taxon>
        <taxon>Aliarcobacter</taxon>
    </lineage>
</organism>
<dbReference type="RefSeq" id="WP_228278902.1">
    <property type="nucleotide sequence ID" value="NZ_JABWGL010000021.1"/>
</dbReference>
<evidence type="ECO:0008006" key="4">
    <source>
        <dbReference type="Google" id="ProtNLM"/>
    </source>
</evidence>
<feature type="transmembrane region" description="Helical" evidence="1">
    <location>
        <begin position="12"/>
        <end position="30"/>
    </location>
</feature>
<name>A0AAP4PYU6_9BACT</name>
<evidence type="ECO:0000313" key="2">
    <source>
        <dbReference type="EMBL" id="MDN5132474.1"/>
    </source>
</evidence>
<keyword evidence="1" id="KW-0472">Membrane</keyword>
<keyword evidence="1" id="KW-0812">Transmembrane</keyword>
<evidence type="ECO:0000256" key="1">
    <source>
        <dbReference type="SAM" id="Phobius"/>
    </source>
</evidence>
<comment type="caution">
    <text evidence="2">The sequence shown here is derived from an EMBL/GenBank/DDBJ whole genome shotgun (WGS) entry which is preliminary data.</text>
</comment>
<gene>
    <name evidence="2" type="ORF">PJV92_07025</name>
</gene>
<sequence>MNTTSTTQQLNQRLFSIDILRGFVMVIMILDHVRETFFSSLSDDRSY</sequence>
<accession>A0AAP4PYU6</accession>
<dbReference type="Proteomes" id="UP001171508">
    <property type="component" value="Unassembled WGS sequence"/>
</dbReference>
<dbReference type="AlphaFoldDB" id="A0AAP4PYU6"/>
<proteinExistence type="predicted"/>